<keyword evidence="2" id="KW-1185">Reference proteome</keyword>
<evidence type="ECO:0000313" key="2">
    <source>
        <dbReference type="Proteomes" id="UP001451303"/>
    </source>
</evidence>
<dbReference type="EMBL" id="JAVLET010000002">
    <property type="protein sequence ID" value="KAL0473257.1"/>
    <property type="molecule type" value="Genomic_DNA"/>
</dbReference>
<name>A0ABR3DKP9_NEUIN</name>
<comment type="caution">
    <text evidence="1">The sequence shown here is derived from an EMBL/GenBank/DDBJ whole genome shotgun (WGS) entry which is preliminary data.</text>
</comment>
<sequence>MCSGGWGPCTNTIDQSEVVNTVTAAVGARSPLRPQSQAWKLSTQHVGQQMPSCVIARVIRSLVASRHQHDLHPKACTTANPLVLGSHDTPGSNT</sequence>
<gene>
    <name evidence="1" type="ORF">QR685DRAFT_569348</name>
</gene>
<accession>A0ABR3DKP9</accession>
<reference evidence="1 2" key="1">
    <citation type="submission" date="2023-09" db="EMBL/GenBank/DDBJ databases">
        <title>Multi-omics analysis of a traditional fermented food reveals byproduct-associated fungal strains for waste-to-food upcycling.</title>
        <authorList>
            <consortium name="Lawrence Berkeley National Laboratory"/>
            <person name="Rekdal V.M."/>
            <person name="Villalobos-Escobedo J.M."/>
            <person name="Rodriguez-Valeron N."/>
            <person name="Garcia M.O."/>
            <person name="Vasquez D.P."/>
            <person name="Damayanti I."/>
            <person name="Sorensen P.M."/>
            <person name="Baidoo E.E."/>
            <person name="De Carvalho A.C."/>
            <person name="Riley R."/>
            <person name="Lipzen A."/>
            <person name="He G."/>
            <person name="Yan M."/>
            <person name="Haridas S."/>
            <person name="Daum C."/>
            <person name="Yoshinaga Y."/>
            <person name="Ng V."/>
            <person name="Grigoriev I.V."/>
            <person name="Munk R."/>
            <person name="Nuraida L."/>
            <person name="Wijaya C.H."/>
            <person name="Morales P.-C."/>
            <person name="Keasling J.D."/>
        </authorList>
    </citation>
    <scope>NUCLEOTIDE SEQUENCE [LARGE SCALE GENOMIC DNA]</scope>
    <source>
        <strain evidence="1 2">FGSC 2613</strain>
    </source>
</reference>
<protein>
    <submittedName>
        <fullName evidence="1">Uncharacterized protein</fullName>
    </submittedName>
</protein>
<organism evidence="1 2">
    <name type="scientific">Neurospora intermedia</name>
    <dbReference type="NCBI Taxonomy" id="5142"/>
    <lineage>
        <taxon>Eukaryota</taxon>
        <taxon>Fungi</taxon>
        <taxon>Dikarya</taxon>
        <taxon>Ascomycota</taxon>
        <taxon>Pezizomycotina</taxon>
        <taxon>Sordariomycetes</taxon>
        <taxon>Sordariomycetidae</taxon>
        <taxon>Sordariales</taxon>
        <taxon>Sordariaceae</taxon>
        <taxon>Neurospora</taxon>
    </lineage>
</organism>
<evidence type="ECO:0000313" key="1">
    <source>
        <dbReference type="EMBL" id="KAL0473257.1"/>
    </source>
</evidence>
<dbReference type="Proteomes" id="UP001451303">
    <property type="component" value="Unassembled WGS sequence"/>
</dbReference>
<proteinExistence type="predicted"/>